<dbReference type="EC" id="4.2.1.17" evidence="4"/>
<dbReference type="SUPFAM" id="SSF52096">
    <property type="entry name" value="ClpP/crotonase"/>
    <property type="match status" value="1"/>
</dbReference>
<dbReference type="CDD" id="cd06558">
    <property type="entry name" value="crotonase-like"/>
    <property type="match status" value="1"/>
</dbReference>
<dbReference type="PANTHER" id="PTHR11941:SF54">
    <property type="entry name" value="ENOYL-COA HYDRATASE, MITOCHONDRIAL"/>
    <property type="match status" value="1"/>
</dbReference>
<evidence type="ECO:0000313" key="4">
    <source>
        <dbReference type="EMBL" id="CAG9621935.1"/>
    </source>
</evidence>
<gene>
    <name evidence="4" type="primary">echA8</name>
    <name evidence="4" type="ORF">BACCIP111883_02726</name>
</gene>
<evidence type="ECO:0000313" key="5">
    <source>
        <dbReference type="Proteomes" id="UP000789833"/>
    </source>
</evidence>
<dbReference type="Proteomes" id="UP000789833">
    <property type="component" value="Unassembled WGS sequence"/>
</dbReference>
<comment type="similarity">
    <text evidence="1 3">Belongs to the enoyl-CoA hydratase/isomerase family.</text>
</comment>
<protein>
    <submittedName>
        <fullName evidence="4">Enoyl-CoA hydratase echA8</fullName>
        <ecNumber evidence="4">4.2.1.17</ecNumber>
    </submittedName>
</protein>
<dbReference type="Gene3D" id="3.90.226.10">
    <property type="entry name" value="2-enoyl-CoA Hydratase, Chain A, domain 1"/>
    <property type="match status" value="1"/>
</dbReference>
<dbReference type="PANTHER" id="PTHR11941">
    <property type="entry name" value="ENOYL-COA HYDRATASE-RELATED"/>
    <property type="match status" value="1"/>
</dbReference>
<dbReference type="EMBL" id="CAKJTJ010000015">
    <property type="protein sequence ID" value="CAG9621935.1"/>
    <property type="molecule type" value="Genomic_DNA"/>
</dbReference>
<dbReference type="PROSITE" id="PS00166">
    <property type="entry name" value="ENOYL_COA_HYDRATASE"/>
    <property type="match status" value="1"/>
</dbReference>
<keyword evidence="5" id="KW-1185">Reference proteome</keyword>
<evidence type="ECO:0000256" key="2">
    <source>
        <dbReference type="ARBA" id="ARBA00023239"/>
    </source>
</evidence>
<dbReference type="Gene3D" id="1.10.12.10">
    <property type="entry name" value="Lyase 2-enoyl-coa Hydratase, Chain A, domain 2"/>
    <property type="match status" value="1"/>
</dbReference>
<dbReference type="InterPro" id="IPR029045">
    <property type="entry name" value="ClpP/crotonase-like_dom_sf"/>
</dbReference>
<dbReference type="InterPro" id="IPR001753">
    <property type="entry name" value="Enoyl-CoA_hydra/iso"/>
</dbReference>
<accession>A0ABN8A9U9</accession>
<dbReference type="InterPro" id="IPR014748">
    <property type="entry name" value="Enoyl-CoA_hydra_C"/>
</dbReference>
<dbReference type="InterPro" id="IPR018376">
    <property type="entry name" value="Enoyl-CoA_hyd/isom_CS"/>
</dbReference>
<proteinExistence type="inferred from homology"/>
<evidence type="ECO:0000256" key="3">
    <source>
        <dbReference type="RuleBase" id="RU003707"/>
    </source>
</evidence>
<dbReference type="RefSeq" id="WP_230501959.1">
    <property type="nucleotide sequence ID" value="NZ_CAKJTJ010000015.1"/>
</dbReference>
<dbReference type="Pfam" id="PF00378">
    <property type="entry name" value="ECH_1"/>
    <property type="match status" value="1"/>
</dbReference>
<dbReference type="GO" id="GO:0004300">
    <property type="term" value="F:enoyl-CoA hydratase activity"/>
    <property type="evidence" value="ECO:0007669"/>
    <property type="project" value="UniProtKB-EC"/>
</dbReference>
<evidence type="ECO:0000256" key="1">
    <source>
        <dbReference type="ARBA" id="ARBA00005254"/>
    </source>
</evidence>
<keyword evidence="2 4" id="KW-0456">Lyase</keyword>
<name>A0ABN8A9U9_9BACI</name>
<organism evidence="4 5">
    <name type="scientific">Sutcliffiella rhizosphaerae</name>
    <dbReference type="NCBI Taxonomy" id="2880967"/>
    <lineage>
        <taxon>Bacteria</taxon>
        <taxon>Bacillati</taxon>
        <taxon>Bacillota</taxon>
        <taxon>Bacilli</taxon>
        <taxon>Bacillales</taxon>
        <taxon>Bacillaceae</taxon>
        <taxon>Sutcliffiella</taxon>
    </lineage>
</organism>
<sequence length="259" mass="28862">MSKEYTFIEVSNQASIGIIKLNRPNVLNAINRPMVTEIVKATEAFDRDDSVKVIILAGNGRAFAAGADIDEMAEAGAIEMELLNQFTEWDRLAWVKKPIIGAVQGFALGGGFELALCCDVLFAAHDTEFGFPEVGLGVMPGAGGTQRLTKLMGKSKAMEWLLTGDRMSAQEALHHGVINRIIAKELLLEETLKFAHKIAQQPSLSLRLIKESVYKAVDYSIYEGMQYERKNFYLLFASHDQKEGMRAFREKRKPNFKGE</sequence>
<comment type="caution">
    <text evidence="4">The sequence shown here is derived from an EMBL/GenBank/DDBJ whole genome shotgun (WGS) entry which is preliminary data.</text>
</comment>
<reference evidence="4 5" key="1">
    <citation type="submission" date="2021-10" db="EMBL/GenBank/DDBJ databases">
        <authorList>
            <person name="Criscuolo A."/>
        </authorList>
    </citation>
    <scope>NUCLEOTIDE SEQUENCE [LARGE SCALE GENOMIC DNA]</scope>
    <source>
        <strain evidence="5">CIP 111883</strain>
    </source>
</reference>